<dbReference type="EMBL" id="JAVDYJ010000001">
    <property type="protein sequence ID" value="MDR7345788.1"/>
    <property type="molecule type" value="Genomic_DNA"/>
</dbReference>
<evidence type="ECO:0000313" key="2">
    <source>
        <dbReference type="EMBL" id="MDR7345788.1"/>
    </source>
</evidence>
<evidence type="ECO:0008006" key="4">
    <source>
        <dbReference type="Google" id="ProtNLM"/>
    </source>
</evidence>
<name>A0ABU2AWQ7_9MICC</name>
<feature type="compositionally biased region" description="Basic and acidic residues" evidence="1">
    <location>
        <begin position="168"/>
        <end position="184"/>
    </location>
</feature>
<accession>A0ABU2AWQ7</accession>
<evidence type="ECO:0000313" key="3">
    <source>
        <dbReference type="Proteomes" id="UP001183794"/>
    </source>
</evidence>
<dbReference type="Proteomes" id="UP001183794">
    <property type="component" value="Unassembled WGS sequence"/>
</dbReference>
<dbReference type="PROSITE" id="PS51257">
    <property type="entry name" value="PROKAR_LIPOPROTEIN"/>
    <property type="match status" value="1"/>
</dbReference>
<organism evidence="2 3">
    <name type="scientific">Enteractinococcus fodinae</name>
    <dbReference type="NCBI Taxonomy" id="684663"/>
    <lineage>
        <taxon>Bacteria</taxon>
        <taxon>Bacillati</taxon>
        <taxon>Actinomycetota</taxon>
        <taxon>Actinomycetes</taxon>
        <taxon>Micrococcales</taxon>
        <taxon>Micrococcaceae</taxon>
    </lineage>
</organism>
<sequence length="198" mass="21787">MRRNTPPPLRQFFHRPVTTVAAAIAFLLVAGCAGPTKQEPVMDAVGHRDVVVDFVVDTTEQLELDGWEARHGTANSERCTMDNGTNGAAYKFNLSADSGTDHEENARRIVDYWDSLGMDTRVGDHGGYPVVYGTGGPVQRATFDTMAAGDTYRVVAVSHCAPGDTAKLKTEFDEQRKDGERFPGDEYVPEENISDKYR</sequence>
<proteinExistence type="predicted"/>
<keyword evidence="3" id="KW-1185">Reference proteome</keyword>
<gene>
    <name evidence="2" type="ORF">J2S62_000045</name>
</gene>
<comment type="caution">
    <text evidence="2">The sequence shown here is derived from an EMBL/GenBank/DDBJ whole genome shotgun (WGS) entry which is preliminary data.</text>
</comment>
<evidence type="ECO:0000256" key="1">
    <source>
        <dbReference type="SAM" id="MobiDB-lite"/>
    </source>
</evidence>
<reference evidence="2 3" key="1">
    <citation type="submission" date="2023-07" db="EMBL/GenBank/DDBJ databases">
        <title>Sequencing the genomes of 1000 actinobacteria strains.</title>
        <authorList>
            <person name="Klenk H.-P."/>
        </authorList>
    </citation>
    <scope>NUCLEOTIDE SEQUENCE [LARGE SCALE GENOMIC DNA]</scope>
    <source>
        <strain evidence="2 3">DSM 22966</strain>
    </source>
</reference>
<dbReference type="RefSeq" id="WP_310169913.1">
    <property type="nucleotide sequence ID" value="NZ_BAABHE010000002.1"/>
</dbReference>
<protein>
    <recommendedName>
        <fullName evidence="4">DUF3558 domain-containing protein</fullName>
    </recommendedName>
</protein>
<feature type="region of interest" description="Disordered" evidence="1">
    <location>
        <begin position="168"/>
        <end position="198"/>
    </location>
</feature>